<reference evidence="2" key="1">
    <citation type="submission" date="2019-02" db="EMBL/GenBank/DDBJ databases">
        <authorList>
            <person name="Gruber-Vodicka R. H."/>
            <person name="Seah K. B. B."/>
        </authorList>
    </citation>
    <scope>NUCLEOTIDE SEQUENCE</scope>
    <source>
        <strain evidence="2">BECK_BY1</strain>
    </source>
</reference>
<name>A0A450ZR53_9GAMM</name>
<protein>
    <submittedName>
        <fullName evidence="2">Uncharacterized protein</fullName>
    </submittedName>
</protein>
<gene>
    <name evidence="2" type="ORF">BECKTUN1418D_GA0071000_104311</name>
</gene>
<proteinExistence type="predicted"/>
<feature type="compositionally biased region" description="Basic residues" evidence="1">
    <location>
        <begin position="14"/>
        <end position="25"/>
    </location>
</feature>
<dbReference type="EMBL" id="CAADFX010000043">
    <property type="protein sequence ID" value="VFK56257.1"/>
    <property type="molecule type" value="Genomic_DNA"/>
</dbReference>
<dbReference type="AlphaFoldDB" id="A0A450ZR53"/>
<evidence type="ECO:0000256" key="1">
    <source>
        <dbReference type="SAM" id="MobiDB-lite"/>
    </source>
</evidence>
<organism evidence="2">
    <name type="scientific">Candidatus Kentrum sp. TUN</name>
    <dbReference type="NCBI Taxonomy" id="2126343"/>
    <lineage>
        <taxon>Bacteria</taxon>
        <taxon>Pseudomonadati</taxon>
        <taxon>Pseudomonadota</taxon>
        <taxon>Gammaproteobacteria</taxon>
        <taxon>Candidatus Kentrum</taxon>
    </lineage>
</organism>
<sequence>MLYLPGSQRFSERTHRRKIGKDVKRRAYQSISDGHGAVRLFPSHFDWRRLRPGVTFRYGAMAYSGKDLRSVGKSPSQARSYPVGGPVILDRKSDKEYCPYD</sequence>
<evidence type="ECO:0000313" key="2">
    <source>
        <dbReference type="EMBL" id="VFK56257.1"/>
    </source>
</evidence>
<feature type="region of interest" description="Disordered" evidence="1">
    <location>
        <begin position="1"/>
        <end position="25"/>
    </location>
</feature>
<accession>A0A450ZR53</accession>